<keyword evidence="1" id="KW-1133">Transmembrane helix</keyword>
<dbReference type="GO" id="GO:0000270">
    <property type="term" value="P:peptidoglycan metabolic process"/>
    <property type="evidence" value="ECO:0007669"/>
    <property type="project" value="TreeGrafter"/>
</dbReference>
<dbReference type="InterPro" id="IPR051599">
    <property type="entry name" value="Cell_Envelope_Assoc"/>
</dbReference>
<dbReference type="RefSeq" id="WP_124971916.1">
    <property type="nucleotide sequence ID" value="NZ_BDQK01000005.1"/>
</dbReference>
<dbReference type="EMBL" id="BDQK01000005">
    <property type="protein sequence ID" value="GBF80001.1"/>
    <property type="molecule type" value="Genomic_DNA"/>
</dbReference>
<dbReference type="PANTHER" id="PTHR30336:SF4">
    <property type="entry name" value="ENVELOPE BIOGENESIS FACTOR ELYC"/>
    <property type="match status" value="1"/>
</dbReference>
<evidence type="ECO:0000313" key="4">
    <source>
        <dbReference type="Proteomes" id="UP000287247"/>
    </source>
</evidence>
<organism evidence="3 4">
    <name type="scientific">Aphanothece sacrum FPU1</name>
    <dbReference type="NCBI Taxonomy" id="1920663"/>
    <lineage>
        <taxon>Bacteria</taxon>
        <taxon>Bacillati</taxon>
        <taxon>Cyanobacteriota</taxon>
        <taxon>Cyanophyceae</taxon>
        <taxon>Oscillatoriophycideae</taxon>
        <taxon>Chroococcales</taxon>
        <taxon>Aphanothecaceae</taxon>
        <taxon>Aphanothece</taxon>
    </lineage>
</organism>
<dbReference type="OrthoDB" id="9782395at2"/>
<evidence type="ECO:0000259" key="2">
    <source>
        <dbReference type="Pfam" id="PF02698"/>
    </source>
</evidence>
<feature type="transmembrane region" description="Helical" evidence="1">
    <location>
        <begin position="12"/>
        <end position="32"/>
    </location>
</feature>
<dbReference type="GO" id="GO:0043164">
    <property type="term" value="P:Gram-negative-bacterium-type cell wall biogenesis"/>
    <property type="evidence" value="ECO:0007669"/>
    <property type="project" value="TreeGrafter"/>
</dbReference>
<protein>
    <submittedName>
        <fullName evidence="3">Membrane protein</fullName>
    </submittedName>
</protein>
<reference evidence="4" key="1">
    <citation type="submission" date="2017-05" db="EMBL/GenBank/DDBJ databases">
        <title>Physiological properties and genetic analysis related to exopolysaccharide production of fresh-water unicellular cyanobacterium Aphanothece sacrum, Suizenji Nori, that has been cultured as a food source in Japan.</title>
        <authorList>
            <person name="Kanesaki Y."/>
            <person name="Yoshikawa S."/>
            <person name="Ohki K."/>
        </authorList>
    </citation>
    <scope>NUCLEOTIDE SEQUENCE [LARGE SCALE GENOMIC DNA]</scope>
    <source>
        <strain evidence="4">FPU1</strain>
    </source>
</reference>
<dbReference type="Pfam" id="PF02698">
    <property type="entry name" value="DUF218"/>
    <property type="match status" value="1"/>
</dbReference>
<dbReference type="InterPro" id="IPR014729">
    <property type="entry name" value="Rossmann-like_a/b/a_fold"/>
</dbReference>
<dbReference type="PANTHER" id="PTHR30336">
    <property type="entry name" value="INNER MEMBRANE PROTEIN, PROBABLE PERMEASE"/>
    <property type="match status" value="1"/>
</dbReference>
<evidence type="ECO:0000256" key="1">
    <source>
        <dbReference type="SAM" id="Phobius"/>
    </source>
</evidence>
<feature type="transmembrane region" description="Helical" evidence="1">
    <location>
        <begin position="38"/>
        <end position="57"/>
    </location>
</feature>
<keyword evidence="1" id="KW-0472">Membrane</keyword>
<proteinExistence type="predicted"/>
<accession>A0A401IFK1</accession>
<comment type="caution">
    <text evidence="3">The sequence shown here is derived from an EMBL/GenBank/DDBJ whole genome shotgun (WGS) entry which is preliminary data.</text>
</comment>
<dbReference type="Gene3D" id="3.40.50.620">
    <property type="entry name" value="HUPs"/>
    <property type="match status" value="1"/>
</dbReference>
<keyword evidence="1" id="KW-0812">Transmembrane</keyword>
<dbReference type="GO" id="GO:0005886">
    <property type="term" value="C:plasma membrane"/>
    <property type="evidence" value="ECO:0007669"/>
    <property type="project" value="TreeGrafter"/>
</dbReference>
<dbReference type="InterPro" id="IPR003848">
    <property type="entry name" value="DUF218"/>
</dbReference>
<sequence>MSFLFLSKLIPLFFYPLGLVTVLLIVTLFLAWRKSSKLQIPLALALIIILISSNGWVSNELVKSLEWQYLNKEEIPQAEAIIILGGATKSATFPRPMVDVNEQGDRVIYAAKLYQDKKAPLIIASGGRIDWLGGQEPEAKDMTQLLQLMGVPQTAVIQESESLNTYENAINVNKILEEKHINEVLLVTSALHMPRSLAIFKKQGINVIPAPTDFLISEADLRGTNISFGAVIFNLLPEASRLAKTTQALKEYLGIIIYRLQGWL</sequence>
<evidence type="ECO:0000313" key="3">
    <source>
        <dbReference type="EMBL" id="GBF80001.1"/>
    </source>
</evidence>
<dbReference type="AlphaFoldDB" id="A0A401IFK1"/>
<name>A0A401IFK1_APHSA</name>
<keyword evidence="4" id="KW-1185">Reference proteome</keyword>
<dbReference type="CDD" id="cd06259">
    <property type="entry name" value="YdcF-like"/>
    <property type="match status" value="1"/>
</dbReference>
<gene>
    <name evidence="3" type="ORF">AsFPU1_1402</name>
</gene>
<dbReference type="Proteomes" id="UP000287247">
    <property type="component" value="Unassembled WGS sequence"/>
</dbReference>
<feature type="domain" description="DUF218" evidence="2">
    <location>
        <begin position="79"/>
        <end position="254"/>
    </location>
</feature>